<accession>A0ABX1BTL8</accession>
<comment type="caution">
    <text evidence="2">The sequence shown here is derived from an EMBL/GenBank/DDBJ whole genome shotgun (WGS) entry which is preliminary data.</text>
</comment>
<organism evidence="2 3">
    <name type="scientific">Streptomyces zingiberis</name>
    <dbReference type="NCBI Taxonomy" id="2053010"/>
    <lineage>
        <taxon>Bacteria</taxon>
        <taxon>Bacillati</taxon>
        <taxon>Actinomycetota</taxon>
        <taxon>Actinomycetes</taxon>
        <taxon>Kitasatosporales</taxon>
        <taxon>Streptomycetaceae</taxon>
        <taxon>Streptomyces</taxon>
    </lineage>
</organism>
<keyword evidence="3" id="KW-1185">Reference proteome</keyword>
<dbReference type="RefSeq" id="WP_168101663.1">
    <property type="nucleotide sequence ID" value="NZ_JAATEN010000007.1"/>
</dbReference>
<evidence type="ECO:0000313" key="2">
    <source>
        <dbReference type="EMBL" id="NJQ01041.1"/>
    </source>
</evidence>
<dbReference type="EMBL" id="JAATEN010000007">
    <property type="protein sequence ID" value="NJQ01041.1"/>
    <property type="molecule type" value="Genomic_DNA"/>
</dbReference>
<feature type="compositionally biased region" description="Basic residues" evidence="1">
    <location>
        <begin position="263"/>
        <end position="274"/>
    </location>
</feature>
<feature type="region of interest" description="Disordered" evidence="1">
    <location>
        <begin position="232"/>
        <end position="274"/>
    </location>
</feature>
<sequence length="274" mass="28654">MSARGGGPGGGPRNVPGLLEELHRERHTGTVVLSGSPGGSVHLREGLIVAVETPGAPSAESILLKSGRVDAAGWRSACAAGGTHDGGLEAELGARGLLTPQEFRIACTAALFDAALALALTPPGGWEVTEAAPCPVTGPSFTPRRVTDETSRRLTLLAEVWGPPAEFARSRVLPAADVPARVPPRYATLLRVVNGRRTPRDIAFALGRGTYAVMLDLARMDRLGLLLRAQAATGERPSTAPRRPEHEPGAAPSPTASLPRRTPGTHHPHRTVPE</sequence>
<evidence type="ECO:0000256" key="1">
    <source>
        <dbReference type="SAM" id="MobiDB-lite"/>
    </source>
</evidence>
<protein>
    <recommendedName>
        <fullName evidence="4">DUF4388 domain-containing protein</fullName>
    </recommendedName>
</protein>
<evidence type="ECO:0000313" key="3">
    <source>
        <dbReference type="Proteomes" id="UP000695264"/>
    </source>
</evidence>
<proteinExistence type="predicted"/>
<dbReference type="Proteomes" id="UP000695264">
    <property type="component" value="Unassembled WGS sequence"/>
</dbReference>
<gene>
    <name evidence="2" type="ORF">HCK00_10980</name>
</gene>
<name>A0ABX1BTL8_9ACTN</name>
<reference evidence="2 3" key="1">
    <citation type="submission" date="2020-03" db="EMBL/GenBank/DDBJ databases">
        <title>WGS of actinomycetes isolated from Thailand.</title>
        <authorList>
            <person name="Thawai C."/>
        </authorList>
    </citation>
    <scope>NUCLEOTIDE SEQUENCE [LARGE SCALE GENOMIC DNA]</scope>
    <source>
        <strain evidence="2 3">PLAI 1-29</strain>
    </source>
</reference>
<evidence type="ECO:0008006" key="4">
    <source>
        <dbReference type="Google" id="ProtNLM"/>
    </source>
</evidence>